<evidence type="ECO:0000256" key="1">
    <source>
        <dbReference type="ARBA" id="ARBA00008056"/>
    </source>
</evidence>
<keyword evidence="5" id="KW-1185">Reference proteome</keyword>
<dbReference type="OrthoDB" id="288590at2759"/>
<comment type="similarity">
    <text evidence="1 2">Belongs to the iron/ascorbate-dependent oxidoreductase family.</text>
</comment>
<dbReference type="HOGENOM" id="CLU_748130_0_0_1"/>
<dbReference type="eggNOG" id="ENOG502S6G6">
    <property type="taxonomic scope" value="Eukaryota"/>
</dbReference>
<dbReference type="AlphaFoldDB" id="W9YEG3"/>
<reference evidence="4 5" key="1">
    <citation type="submission" date="2013-03" db="EMBL/GenBank/DDBJ databases">
        <title>The Genome Sequence of Capronia coronata CBS 617.96.</title>
        <authorList>
            <consortium name="The Broad Institute Genomics Platform"/>
            <person name="Cuomo C."/>
            <person name="de Hoog S."/>
            <person name="Gorbushina A."/>
            <person name="Walker B."/>
            <person name="Young S.K."/>
            <person name="Zeng Q."/>
            <person name="Gargeya S."/>
            <person name="Fitzgerald M."/>
            <person name="Haas B."/>
            <person name="Abouelleil A."/>
            <person name="Allen A.W."/>
            <person name="Alvarado L."/>
            <person name="Arachchi H.M."/>
            <person name="Berlin A.M."/>
            <person name="Chapman S.B."/>
            <person name="Gainer-Dewar J."/>
            <person name="Goldberg J."/>
            <person name="Griggs A."/>
            <person name="Gujja S."/>
            <person name="Hansen M."/>
            <person name="Howarth C."/>
            <person name="Imamovic A."/>
            <person name="Ireland A."/>
            <person name="Larimer J."/>
            <person name="McCowan C."/>
            <person name="Murphy C."/>
            <person name="Pearson M."/>
            <person name="Poon T.W."/>
            <person name="Priest M."/>
            <person name="Roberts A."/>
            <person name="Saif S."/>
            <person name="Shea T."/>
            <person name="Sisk P."/>
            <person name="Sykes S."/>
            <person name="Wortman J."/>
            <person name="Nusbaum C."/>
            <person name="Birren B."/>
        </authorList>
    </citation>
    <scope>NUCLEOTIDE SEQUENCE [LARGE SCALE GENOMIC DNA]</scope>
    <source>
        <strain evidence="4 5">CBS 617.96</strain>
    </source>
</reference>
<name>W9YEG3_9EURO</name>
<dbReference type="STRING" id="1182541.W9YEG3"/>
<sequence>MADQTLIPPPPGPPPLLNEDQLLHLAQQGWLFLELPEALAQSTTDLLGRSAAYFDASEVEKNSLYPSKQGTEFGYYHVADEKEYITFRCRVHSNATSNASSPAQLATSLEASTAKAWHDAGLLLFRILCDIARASDLDLSVWDDILDGTLTIPDSRDEMTYTLMRLFRYFPSTGHAEEHTDLGLLTVCIGDGSGLQVLDRFNSSTSNSVWVDAPVGTRTATVLVGQTLRTLSARSMNAGAHRVVGNSQGRHSVVFALRHSTRHGIDFSLFGGEGRVPSTELWKTVQIGKVNINTAKEAREMQRQKLRLAGQEAEVVVNPQMGHG</sequence>
<dbReference type="Gene3D" id="2.60.120.330">
    <property type="entry name" value="B-lactam Antibiotic, Isopenicillin N Synthase, Chain"/>
    <property type="match status" value="1"/>
</dbReference>
<keyword evidence="2" id="KW-0560">Oxidoreductase</keyword>
<gene>
    <name evidence="4" type="ORF">A1O1_04377</name>
</gene>
<dbReference type="InterPro" id="IPR050231">
    <property type="entry name" value="Iron_ascorbate_oxido_reductase"/>
</dbReference>
<dbReference type="GO" id="GO:0046872">
    <property type="term" value="F:metal ion binding"/>
    <property type="evidence" value="ECO:0007669"/>
    <property type="project" value="UniProtKB-KW"/>
</dbReference>
<keyword evidence="2" id="KW-0479">Metal-binding</keyword>
<evidence type="ECO:0000313" key="4">
    <source>
        <dbReference type="EMBL" id="EXJ91267.1"/>
    </source>
</evidence>
<dbReference type="EMBL" id="AMWN01000003">
    <property type="protein sequence ID" value="EXJ91267.1"/>
    <property type="molecule type" value="Genomic_DNA"/>
</dbReference>
<dbReference type="Proteomes" id="UP000019484">
    <property type="component" value="Unassembled WGS sequence"/>
</dbReference>
<evidence type="ECO:0000313" key="5">
    <source>
        <dbReference type="Proteomes" id="UP000019484"/>
    </source>
</evidence>
<dbReference type="InterPro" id="IPR027443">
    <property type="entry name" value="IPNS-like_sf"/>
</dbReference>
<proteinExistence type="inferred from homology"/>
<evidence type="ECO:0000256" key="2">
    <source>
        <dbReference type="RuleBase" id="RU003682"/>
    </source>
</evidence>
<dbReference type="PROSITE" id="PS51471">
    <property type="entry name" value="FE2OG_OXY"/>
    <property type="match status" value="1"/>
</dbReference>
<comment type="caution">
    <text evidence="4">The sequence shown here is derived from an EMBL/GenBank/DDBJ whole genome shotgun (WGS) entry which is preliminary data.</text>
</comment>
<feature type="domain" description="Fe2OG dioxygenase" evidence="3">
    <location>
        <begin position="160"/>
        <end position="259"/>
    </location>
</feature>
<dbReference type="InterPro" id="IPR044861">
    <property type="entry name" value="IPNS-like_FE2OG_OXY"/>
</dbReference>
<accession>W9YEG3</accession>
<dbReference type="GO" id="GO:0016491">
    <property type="term" value="F:oxidoreductase activity"/>
    <property type="evidence" value="ECO:0007669"/>
    <property type="project" value="UniProtKB-KW"/>
</dbReference>
<organism evidence="4 5">
    <name type="scientific">Capronia coronata CBS 617.96</name>
    <dbReference type="NCBI Taxonomy" id="1182541"/>
    <lineage>
        <taxon>Eukaryota</taxon>
        <taxon>Fungi</taxon>
        <taxon>Dikarya</taxon>
        <taxon>Ascomycota</taxon>
        <taxon>Pezizomycotina</taxon>
        <taxon>Eurotiomycetes</taxon>
        <taxon>Chaetothyriomycetidae</taxon>
        <taxon>Chaetothyriales</taxon>
        <taxon>Herpotrichiellaceae</taxon>
        <taxon>Capronia</taxon>
    </lineage>
</organism>
<dbReference type="GeneID" id="19159260"/>
<evidence type="ECO:0000259" key="3">
    <source>
        <dbReference type="PROSITE" id="PS51471"/>
    </source>
</evidence>
<dbReference type="Pfam" id="PF03171">
    <property type="entry name" value="2OG-FeII_Oxy"/>
    <property type="match status" value="1"/>
</dbReference>
<protein>
    <recommendedName>
        <fullName evidence="3">Fe2OG dioxygenase domain-containing protein</fullName>
    </recommendedName>
</protein>
<keyword evidence="2" id="KW-0408">Iron</keyword>
<dbReference type="SUPFAM" id="SSF51197">
    <property type="entry name" value="Clavaminate synthase-like"/>
    <property type="match status" value="1"/>
</dbReference>
<dbReference type="RefSeq" id="XP_007723461.1">
    <property type="nucleotide sequence ID" value="XM_007725271.1"/>
</dbReference>
<dbReference type="InterPro" id="IPR005123">
    <property type="entry name" value="Oxoglu/Fe-dep_dioxygenase_dom"/>
</dbReference>
<dbReference type="PANTHER" id="PTHR47990">
    <property type="entry name" value="2-OXOGLUTARATE (2OG) AND FE(II)-DEPENDENT OXYGENASE SUPERFAMILY PROTEIN-RELATED"/>
    <property type="match status" value="1"/>
</dbReference>